<sequence>MHCSASITLIYINVHSLWFLQLFFILHLFHHVLKLSTICQPSASHRATVSSQRLGPPFRKLLFHATHWLPNLRGNRGAEGSLTR</sequence>
<dbReference type="EMBL" id="MU006701">
    <property type="protein sequence ID" value="KAF2633537.1"/>
    <property type="molecule type" value="Genomic_DNA"/>
</dbReference>
<proteinExistence type="predicted"/>
<reference evidence="1" key="1">
    <citation type="journal article" date="2020" name="Stud. Mycol.">
        <title>101 Dothideomycetes genomes: a test case for predicting lifestyles and emergence of pathogens.</title>
        <authorList>
            <person name="Haridas S."/>
            <person name="Albert R."/>
            <person name="Binder M."/>
            <person name="Bloem J."/>
            <person name="Labutti K."/>
            <person name="Salamov A."/>
            <person name="Andreopoulos B."/>
            <person name="Baker S."/>
            <person name="Barry K."/>
            <person name="Bills G."/>
            <person name="Bluhm B."/>
            <person name="Cannon C."/>
            <person name="Castanera R."/>
            <person name="Culley D."/>
            <person name="Daum C."/>
            <person name="Ezra D."/>
            <person name="Gonzalez J."/>
            <person name="Henrissat B."/>
            <person name="Kuo A."/>
            <person name="Liang C."/>
            <person name="Lipzen A."/>
            <person name="Lutzoni F."/>
            <person name="Magnuson J."/>
            <person name="Mondo S."/>
            <person name="Nolan M."/>
            <person name="Ohm R."/>
            <person name="Pangilinan J."/>
            <person name="Park H.-J."/>
            <person name="Ramirez L."/>
            <person name="Alfaro M."/>
            <person name="Sun H."/>
            <person name="Tritt A."/>
            <person name="Yoshinaga Y."/>
            <person name="Zwiers L.-H."/>
            <person name="Turgeon B."/>
            <person name="Goodwin S."/>
            <person name="Spatafora J."/>
            <person name="Crous P."/>
            <person name="Grigoriev I."/>
        </authorList>
    </citation>
    <scope>NUCLEOTIDE SEQUENCE</scope>
    <source>
        <strain evidence="1">CBS 525.71</strain>
    </source>
</reference>
<gene>
    <name evidence="1" type="ORF">BU25DRAFT_405412</name>
</gene>
<comment type="caution">
    <text evidence="1">The sequence shown here is derived from an EMBL/GenBank/DDBJ whole genome shotgun (WGS) entry which is preliminary data.</text>
</comment>
<organism evidence="1 2">
    <name type="scientific">Macroventuria anomochaeta</name>
    <dbReference type="NCBI Taxonomy" id="301207"/>
    <lineage>
        <taxon>Eukaryota</taxon>
        <taxon>Fungi</taxon>
        <taxon>Dikarya</taxon>
        <taxon>Ascomycota</taxon>
        <taxon>Pezizomycotina</taxon>
        <taxon>Dothideomycetes</taxon>
        <taxon>Pleosporomycetidae</taxon>
        <taxon>Pleosporales</taxon>
        <taxon>Pleosporineae</taxon>
        <taxon>Didymellaceae</taxon>
        <taxon>Macroventuria</taxon>
    </lineage>
</organism>
<evidence type="ECO:0000313" key="1">
    <source>
        <dbReference type="EMBL" id="KAF2633537.1"/>
    </source>
</evidence>
<accession>A0ACB6SIZ9</accession>
<protein>
    <submittedName>
        <fullName evidence="1">Uncharacterized protein</fullName>
    </submittedName>
</protein>
<evidence type="ECO:0000313" key="2">
    <source>
        <dbReference type="Proteomes" id="UP000799754"/>
    </source>
</evidence>
<dbReference type="Proteomes" id="UP000799754">
    <property type="component" value="Unassembled WGS sequence"/>
</dbReference>
<name>A0ACB6SIZ9_9PLEO</name>
<keyword evidence="2" id="KW-1185">Reference proteome</keyword>